<proteinExistence type="predicted"/>
<sequence>MFFRVQRDGCFHSEMFLLNLWTGNSERMQRALPTEIQPPTMRKRHMPNAVLYNEPAKKDRMTISGYPVLFGWLCAQTLSSGFVTHCLVEL</sequence>
<evidence type="ECO:0000313" key="1">
    <source>
        <dbReference type="EMBL" id="CZQ83749.1"/>
    </source>
</evidence>
<protein>
    <submittedName>
        <fullName evidence="1">Uncharacterized protein</fullName>
    </submittedName>
</protein>
<reference evidence="2 4" key="2">
    <citation type="submission" date="2016-10" db="EMBL/GenBank/DDBJ databases">
        <authorList>
            <person name="Varghese N."/>
            <person name="Submissions S."/>
        </authorList>
    </citation>
    <scope>NUCLEOTIDE SEQUENCE [LARGE SCALE GENOMIC DNA]</scope>
    <source>
        <strain evidence="2 4">DSM 22150</strain>
    </source>
</reference>
<dbReference type="Proteomes" id="UP000076878">
    <property type="component" value="Unassembled WGS sequence"/>
</dbReference>
<evidence type="ECO:0000313" key="3">
    <source>
        <dbReference type="Proteomes" id="UP000076878"/>
    </source>
</evidence>
<organism evidence="1 3">
    <name type="scientific">Trichococcus ilyis</name>
    <dbReference type="NCBI Taxonomy" id="640938"/>
    <lineage>
        <taxon>Bacteria</taxon>
        <taxon>Bacillati</taxon>
        <taxon>Bacillota</taxon>
        <taxon>Bacilli</taxon>
        <taxon>Lactobacillales</taxon>
        <taxon>Carnobacteriaceae</taxon>
        <taxon>Trichococcus</taxon>
    </lineage>
</organism>
<gene>
    <name evidence="2" type="ORF">SAMN05216375_11161</name>
    <name evidence="1" type="ORF">TR210_293</name>
</gene>
<accession>A0A143Y9M4</accession>
<reference evidence="1 3" key="1">
    <citation type="submission" date="2016-02" db="EMBL/GenBank/DDBJ databases">
        <authorList>
            <person name="Wen L."/>
            <person name="He K."/>
            <person name="Yang H."/>
        </authorList>
    </citation>
    <scope>NUCLEOTIDE SEQUENCE [LARGE SCALE GENOMIC DNA]</scope>
    <source>
        <strain evidence="1">Trichococcus_R210</strain>
    </source>
</reference>
<dbReference type="AlphaFoldDB" id="A0A143Y9M4"/>
<dbReference type="EMBL" id="FJNB01000002">
    <property type="protein sequence ID" value="CZQ83749.1"/>
    <property type="molecule type" value="Genomic_DNA"/>
</dbReference>
<evidence type="ECO:0000313" key="4">
    <source>
        <dbReference type="Proteomes" id="UP000199280"/>
    </source>
</evidence>
<dbReference type="Proteomes" id="UP000199280">
    <property type="component" value="Unassembled WGS sequence"/>
</dbReference>
<name>A0A143Y9M4_9LACT</name>
<keyword evidence="4" id="KW-1185">Reference proteome</keyword>
<dbReference type="EMBL" id="FNYT01000011">
    <property type="protein sequence ID" value="SEJ32897.1"/>
    <property type="molecule type" value="Genomic_DNA"/>
</dbReference>
<dbReference type="STRING" id="640938.TR210_293"/>
<evidence type="ECO:0000313" key="2">
    <source>
        <dbReference type="EMBL" id="SEJ32897.1"/>
    </source>
</evidence>